<evidence type="ECO:0000313" key="2">
    <source>
        <dbReference type="Proteomes" id="UP000765509"/>
    </source>
</evidence>
<name>A0A9Q3BA05_9BASI</name>
<dbReference type="OrthoDB" id="1880067at2759"/>
<organism evidence="1 2">
    <name type="scientific">Austropuccinia psidii MF-1</name>
    <dbReference type="NCBI Taxonomy" id="1389203"/>
    <lineage>
        <taxon>Eukaryota</taxon>
        <taxon>Fungi</taxon>
        <taxon>Dikarya</taxon>
        <taxon>Basidiomycota</taxon>
        <taxon>Pucciniomycotina</taxon>
        <taxon>Pucciniomycetes</taxon>
        <taxon>Pucciniales</taxon>
        <taxon>Sphaerophragmiaceae</taxon>
        <taxon>Austropuccinia</taxon>
    </lineage>
</organism>
<dbReference type="EMBL" id="AVOT02000162">
    <property type="protein sequence ID" value="MBW0461463.1"/>
    <property type="molecule type" value="Genomic_DNA"/>
</dbReference>
<keyword evidence="2" id="KW-1185">Reference proteome</keyword>
<evidence type="ECO:0008006" key="3">
    <source>
        <dbReference type="Google" id="ProtNLM"/>
    </source>
</evidence>
<protein>
    <recommendedName>
        <fullName evidence="3">MULE transposase domain-containing protein</fullName>
    </recommendedName>
</protein>
<accession>A0A9Q3BA05</accession>
<evidence type="ECO:0000313" key="1">
    <source>
        <dbReference type="EMBL" id="MBW0461463.1"/>
    </source>
</evidence>
<sequence length="166" mass="19566">MWKKLQEQGKNPESLKYLENTWLPLKEYYVPSWTNYHFHLVVGSTSRVEGAHAMVEIWLQKYAGTLPKVVRDLEMAFKKQFIEIINRISKQMTVKVTNFPPNICPLNGKVSHYALQMAFDNFKTKFPPMKKCTNRYNNYQGIPCTHKNQKAYSKCQRIEISDFQPQ</sequence>
<dbReference type="AlphaFoldDB" id="A0A9Q3BA05"/>
<dbReference type="Proteomes" id="UP000765509">
    <property type="component" value="Unassembled WGS sequence"/>
</dbReference>
<reference evidence="1" key="1">
    <citation type="submission" date="2021-03" db="EMBL/GenBank/DDBJ databases">
        <title>Draft genome sequence of rust myrtle Austropuccinia psidii MF-1, a brazilian biotype.</title>
        <authorList>
            <person name="Quecine M.C."/>
            <person name="Pachon D.M.R."/>
            <person name="Bonatelli M.L."/>
            <person name="Correr F.H."/>
            <person name="Franceschini L.M."/>
            <person name="Leite T.F."/>
            <person name="Margarido G.R.A."/>
            <person name="Almeida C.A."/>
            <person name="Ferrarezi J.A."/>
            <person name="Labate C.A."/>
        </authorList>
    </citation>
    <scope>NUCLEOTIDE SEQUENCE</scope>
    <source>
        <strain evidence="1">MF-1</strain>
    </source>
</reference>
<proteinExistence type="predicted"/>
<gene>
    <name evidence="1" type="ORF">O181_001178</name>
</gene>
<comment type="caution">
    <text evidence="1">The sequence shown here is derived from an EMBL/GenBank/DDBJ whole genome shotgun (WGS) entry which is preliminary data.</text>
</comment>